<evidence type="ECO:0000313" key="3">
    <source>
        <dbReference type="Proteomes" id="UP000013523"/>
    </source>
</evidence>
<sequence>MKKSEIKTLALSIGMLVFLSGCSIKKSNNLSNSSSIPNNNVKTNESTSYSSSSSEQTPGSVKIKYNLNYIRKLASNQVAVWIEDSQGNYIKSLYASKYTADGGYKQRPEALTEWISKSGWKNATKNEIDTVSGATQNPGNINLTWDCKDEKGAAVKPGKYIYIVEGNIYWGSRVLYKGDIEIGNSENTSNAKANYINKDSSNNDTLIKNVSAEFTPKK</sequence>
<dbReference type="AlphaFoldDB" id="R4K5R8"/>
<keyword evidence="3" id="KW-1185">Reference proteome</keyword>
<dbReference type="RefSeq" id="WP_015615328.1">
    <property type="nucleotide sequence ID" value="NC_021182.1"/>
</dbReference>
<dbReference type="STRING" id="86416.Clopa_2143"/>
<dbReference type="InterPro" id="IPR014469">
    <property type="entry name" value="DUF2271"/>
</dbReference>
<feature type="region of interest" description="Disordered" evidence="1">
    <location>
        <begin position="31"/>
        <end position="59"/>
    </location>
</feature>
<dbReference type="Proteomes" id="UP000013523">
    <property type="component" value="Chromosome"/>
</dbReference>
<dbReference type="Pfam" id="PF10029">
    <property type="entry name" value="DUF2271"/>
    <property type="match status" value="1"/>
</dbReference>
<proteinExistence type="predicted"/>
<dbReference type="OrthoDB" id="358935at2"/>
<organism evidence="2 3">
    <name type="scientific">Clostridium pasteurianum BC1</name>
    <dbReference type="NCBI Taxonomy" id="86416"/>
    <lineage>
        <taxon>Bacteria</taxon>
        <taxon>Bacillati</taxon>
        <taxon>Bacillota</taxon>
        <taxon>Clostridia</taxon>
        <taxon>Eubacteriales</taxon>
        <taxon>Clostridiaceae</taxon>
        <taxon>Clostridium</taxon>
    </lineage>
</organism>
<dbReference type="Gene3D" id="2.60.40.4070">
    <property type="match status" value="1"/>
</dbReference>
<evidence type="ECO:0000256" key="1">
    <source>
        <dbReference type="SAM" id="MobiDB-lite"/>
    </source>
</evidence>
<dbReference type="KEGG" id="cpas:Clopa_2143"/>
<name>R4K5R8_CLOPA</name>
<protein>
    <submittedName>
        <fullName evidence="2">Putative periplasmic protein (DUF2271)</fullName>
    </submittedName>
</protein>
<evidence type="ECO:0000313" key="2">
    <source>
        <dbReference type="EMBL" id="AGK97021.1"/>
    </source>
</evidence>
<accession>R4K5R8</accession>
<gene>
    <name evidence="2" type="ORF">Clopa_2143</name>
</gene>
<dbReference type="HOGENOM" id="CLU_105848_0_0_9"/>
<dbReference type="PATRIC" id="fig|86416.3.peg.2116"/>
<dbReference type="eggNOG" id="COG3656">
    <property type="taxonomic scope" value="Bacteria"/>
</dbReference>
<reference evidence="2 3" key="1">
    <citation type="submission" date="2012-01" db="EMBL/GenBank/DDBJ databases">
        <title>Complete sequence of chromosome of Clostridium pasteurianum BC1.</title>
        <authorList>
            <consortium name="US DOE Joint Genome Institute"/>
            <person name="Lucas S."/>
            <person name="Han J."/>
            <person name="Lapidus A."/>
            <person name="Cheng J.-F."/>
            <person name="Goodwin L."/>
            <person name="Pitluck S."/>
            <person name="Peters L."/>
            <person name="Mikhailova N."/>
            <person name="Teshima H."/>
            <person name="Detter J.C."/>
            <person name="Han C."/>
            <person name="Tapia R."/>
            <person name="Land M."/>
            <person name="Hauser L."/>
            <person name="Kyrpides N."/>
            <person name="Ivanova N."/>
            <person name="Pagani I."/>
            <person name="Dunn J."/>
            <person name="Taghavi S."/>
            <person name="Francis A."/>
            <person name="van der Lelie D."/>
            <person name="Woyke T."/>
        </authorList>
    </citation>
    <scope>NUCLEOTIDE SEQUENCE [LARGE SCALE GENOMIC DNA]</scope>
    <source>
        <strain evidence="2 3">BC1</strain>
    </source>
</reference>
<feature type="compositionally biased region" description="Low complexity" evidence="1">
    <location>
        <begin position="31"/>
        <end position="54"/>
    </location>
</feature>
<dbReference type="EMBL" id="CP003261">
    <property type="protein sequence ID" value="AGK97021.1"/>
    <property type="molecule type" value="Genomic_DNA"/>
</dbReference>
<dbReference type="PROSITE" id="PS51257">
    <property type="entry name" value="PROKAR_LIPOPROTEIN"/>
    <property type="match status" value="1"/>
</dbReference>